<proteinExistence type="predicted"/>
<dbReference type="Gene3D" id="1.20.1250.20">
    <property type="entry name" value="MFS general substrate transporter like domains"/>
    <property type="match status" value="1"/>
</dbReference>
<feature type="transmembrane region" description="Helical" evidence="1">
    <location>
        <begin position="63"/>
        <end position="85"/>
    </location>
</feature>
<sequence length="137" mass="13696">VGLAIVAAGLPPLALGLLLLGAPALAAALGFAILFGLGSGLNSIVRGTVPLALFGRNGYAERLGWISSVVHIASALAPFLFAALLERFGPAPALWLTAGLGGLAGLAFLQIRRRTGAAAGRTGVRPKANGPAEARPL</sequence>
<evidence type="ECO:0000313" key="2">
    <source>
        <dbReference type="EMBL" id="KGM31907.1"/>
    </source>
</evidence>
<feature type="transmembrane region" description="Helical" evidence="1">
    <location>
        <begin position="13"/>
        <end position="37"/>
    </location>
</feature>
<gene>
    <name evidence="2" type="ORF">P409_24510</name>
</gene>
<organism evidence="2 3">
    <name type="scientific">Inquilinus limosus MP06</name>
    <dbReference type="NCBI Taxonomy" id="1398085"/>
    <lineage>
        <taxon>Bacteria</taxon>
        <taxon>Pseudomonadati</taxon>
        <taxon>Pseudomonadota</taxon>
        <taxon>Alphaproteobacteria</taxon>
        <taxon>Rhodospirillales</taxon>
        <taxon>Rhodospirillaceae</taxon>
        <taxon>Inquilinus</taxon>
    </lineage>
</organism>
<protein>
    <recommendedName>
        <fullName evidence="4">MFS transporter</fullName>
    </recommendedName>
</protein>
<dbReference type="EMBL" id="JANX01000414">
    <property type="protein sequence ID" value="KGM31907.1"/>
    <property type="molecule type" value="Genomic_DNA"/>
</dbReference>
<feature type="transmembrane region" description="Helical" evidence="1">
    <location>
        <begin position="91"/>
        <end position="111"/>
    </location>
</feature>
<reference evidence="2 3" key="1">
    <citation type="submission" date="2014-01" db="EMBL/GenBank/DDBJ databases">
        <title>Genome sequence determination for a cystic fibrosis isolate, Inquilinus limosus.</title>
        <authorList>
            <person name="Pino M."/>
            <person name="Di Conza J."/>
            <person name="Gutkind G."/>
        </authorList>
    </citation>
    <scope>NUCLEOTIDE SEQUENCE [LARGE SCALE GENOMIC DNA]</scope>
    <source>
        <strain evidence="2 3">MP06</strain>
    </source>
</reference>
<keyword evidence="1" id="KW-1133">Transmembrane helix</keyword>
<evidence type="ECO:0000313" key="3">
    <source>
        <dbReference type="Proteomes" id="UP000029995"/>
    </source>
</evidence>
<name>A0A0A0D4D5_9PROT</name>
<dbReference type="Proteomes" id="UP000029995">
    <property type="component" value="Unassembled WGS sequence"/>
</dbReference>
<dbReference type="InterPro" id="IPR036259">
    <property type="entry name" value="MFS_trans_sf"/>
</dbReference>
<dbReference type="SUPFAM" id="SSF103473">
    <property type="entry name" value="MFS general substrate transporter"/>
    <property type="match status" value="1"/>
</dbReference>
<comment type="caution">
    <text evidence="2">The sequence shown here is derived from an EMBL/GenBank/DDBJ whole genome shotgun (WGS) entry which is preliminary data.</text>
</comment>
<keyword evidence="1" id="KW-0472">Membrane</keyword>
<evidence type="ECO:0008006" key="4">
    <source>
        <dbReference type="Google" id="ProtNLM"/>
    </source>
</evidence>
<evidence type="ECO:0000256" key="1">
    <source>
        <dbReference type="SAM" id="Phobius"/>
    </source>
</evidence>
<keyword evidence="1" id="KW-0812">Transmembrane</keyword>
<feature type="non-terminal residue" evidence="2">
    <location>
        <position position="1"/>
    </location>
</feature>
<accession>A0A0A0D4D5</accession>
<dbReference type="AlphaFoldDB" id="A0A0A0D4D5"/>